<feature type="transmembrane region" description="Helical" evidence="1">
    <location>
        <begin position="35"/>
        <end position="53"/>
    </location>
</feature>
<keyword evidence="1" id="KW-1133">Transmembrane helix</keyword>
<organism evidence="2 3">
    <name type="scientific">Amycolatopsis bartoniae</name>
    <dbReference type="NCBI Taxonomy" id="941986"/>
    <lineage>
        <taxon>Bacteria</taxon>
        <taxon>Bacillati</taxon>
        <taxon>Actinomycetota</taxon>
        <taxon>Actinomycetes</taxon>
        <taxon>Pseudonocardiales</taxon>
        <taxon>Pseudonocardiaceae</taxon>
        <taxon>Amycolatopsis</taxon>
    </lineage>
</organism>
<dbReference type="Proteomes" id="UP000658656">
    <property type="component" value="Unassembled WGS sequence"/>
</dbReference>
<evidence type="ECO:0000313" key="3">
    <source>
        <dbReference type="Proteomes" id="UP000658656"/>
    </source>
</evidence>
<comment type="caution">
    <text evidence="2">The sequence shown here is derived from an EMBL/GenBank/DDBJ whole genome shotgun (WGS) entry which is preliminary data.</text>
</comment>
<evidence type="ECO:0000256" key="1">
    <source>
        <dbReference type="SAM" id="Phobius"/>
    </source>
</evidence>
<gene>
    <name evidence="2" type="ORF">GCM10017566_41840</name>
</gene>
<proteinExistence type="predicted"/>
<protein>
    <submittedName>
        <fullName evidence="2">Uncharacterized protein</fullName>
    </submittedName>
</protein>
<keyword evidence="1" id="KW-0472">Membrane</keyword>
<dbReference type="EMBL" id="BNAV01000005">
    <property type="protein sequence ID" value="GHF63798.1"/>
    <property type="molecule type" value="Genomic_DNA"/>
</dbReference>
<evidence type="ECO:0000313" key="2">
    <source>
        <dbReference type="EMBL" id="GHF63798.1"/>
    </source>
</evidence>
<reference evidence="2" key="1">
    <citation type="journal article" date="2014" name="Int. J. Syst. Evol. Microbiol.">
        <title>Complete genome sequence of Corynebacterium casei LMG S-19264T (=DSM 44701T), isolated from a smear-ripened cheese.</title>
        <authorList>
            <consortium name="US DOE Joint Genome Institute (JGI-PGF)"/>
            <person name="Walter F."/>
            <person name="Albersmeier A."/>
            <person name="Kalinowski J."/>
            <person name="Ruckert C."/>
        </authorList>
    </citation>
    <scope>NUCLEOTIDE SEQUENCE</scope>
    <source>
        <strain evidence="2">CGMCC 4.7679</strain>
    </source>
</reference>
<feature type="transmembrane region" description="Helical" evidence="1">
    <location>
        <begin position="6"/>
        <end position="26"/>
    </location>
</feature>
<sequence>MTRTGWLDLGIVLASFVAGGLINWLVRPAKLGNKILIMLVCIAVAVVLVLTVLKDTPNDEGHDIALVSCPRLFDEAHDLLGKQSGLDPPPLAGFAFTPSQDVPGRVDLTLTWINEVPVAQSAVAVQGVYGQADPADNFIDHEQPAAASGECWNWYHFGPRDDAQPKTVRLRVGALWPQQQYCFYTAFRTDAGYSKPTGIRCATATWKPEWGAPAPVPQK</sequence>
<accession>A0A8H9ITY5</accession>
<dbReference type="AlphaFoldDB" id="A0A8H9ITY5"/>
<keyword evidence="3" id="KW-1185">Reference proteome</keyword>
<reference evidence="2" key="2">
    <citation type="submission" date="2020-09" db="EMBL/GenBank/DDBJ databases">
        <authorList>
            <person name="Sun Q."/>
            <person name="Zhou Y."/>
        </authorList>
    </citation>
    <scope>NUCLEOTIDE SEQUENCE</scope>
    <source>
        <strain evidence="2">CGMCC 4.7679</strain>
    </source>
</reference>
<name>A0A8H9ITY5_9PSEU</name>
<keyword evidence="1" id="KW-0812">Transmembrane</keyword>
<dbReference type="RefSeq" id="WP_145937196.1">
    <property type="nucleotide sequence ID" value="NZ_BNAV01000005.1"/>
</dbReference>